<evidence type="ECO:0000256" key="2">
    <source>
        <dbReference type="SAM" id="SignalP"/>
    </source>
</evidence>
<dbReference type="EMBL" id="CAJPEX010001813">
    <property type="protein sequence ID" value="CAG0919990.1"/>
    <property type="molecule type" value="Genomic_DNA"/>
</dbReference>
<accession>A0A7R9GET8</accession>
<evidence type="ECO:0008006" key="5">
    <source>
        <dbReference type="Google" id="ProtNLM"/>
    </source>
</evidence>
<feature type="signal peptide" evidence="2">
    <location>
        <begin position="1"/>
        <end position="19"/>
    </location>
</feature>
<feature type="region of interest" description="Disordered" evidence="1">
    <location>
        <begin position="47"/>
        <end position="75"/>
    </location>
</feature>
<dbReference type="Proteomes" id="UP000678499">
    <property type="component" value="Unassembled WGS sequence"/>
</dbReference>
<evidence type="ECO:0000313" key="3">
    <source>
        <dbReference type="EMBL" id="CAD7279838.1"/>
    </source>
</evidence>
<keyword evidence="2" id="KW-0732">Signal</keyword>
<name>A0A7R9GET8_9CRUS</name>
<feature type="chain" id="PRO_5036210814" description="Secreted protein" evidence="2">
    <location>
        <begin position="20"/>
        <end position="75"/>
    </location>
</feature>
<organism evidence="3">
    <name type="scientific">Notodromas monacha</name>
    <dbReference type="NCBI Taxonomy" id="399045"/>
    <lineage>
        <taxon>Eukaryota</taxon>
        <taxon>Metazoa</taxon>
        <taxon>Ecdysozoa</taxon>
        <taxon>Arthropoda</taxon>
        <taxon>Crustacea</taxon>
        <taxon>Oligostraca</taxon>
        <taxon>Ostracoda</taxon>
        <taxon>Podocopa</taxon>
        <taxon>Podocopida</taxon>
        <taxon>Cypridocopina</taxon>
        <taxon>Cypridoidea</taxon>
        <taxon>Cyprididae</taxon>
        <taxon>Notodromas</taxon>
    </lineage>
</organism>
<evidence type="ECO:0000256" key="1">
    <source>
        <dbReference type="SAM" id="MobiDB-lite"/>
    </source>
</evidence>
<evidence type="ECO:0000313" key="4">
    <source>
        <dbReference type="Proteomes" id="UP000678499"/>
    </source>
</evidence>
<sequence>MKVLSIGFMLAMLLGMIACAVCGAIADDQPGVGPLIETFQIGEHLRSVRSAEAEPNSNRQKSRRMKNAKRFGYRG</sequence>
<gene>
    <name evidence="3" type="ORF">NMOB1V02_LOCUS7502</name>
</gene>
<proteinExistence type="predicted"/>
<keyword evidence="4" id="KW-1185">Reference proteome</keyword>
<protein>
    <recommendedName>
        <fullName evidence="5">Secreted protein</fullName>
    </recommendedName>
</protein>
<reference evidence="3" key="1">
    <citation type="submission" date="2020-11" db="EMBL/GenBank/DDBJ databases">
        <authorList>
            <person name="Tran Van P."/>
        </authorList>
    </citation>
    <scope>NUCLEOTIDE SEQUENCE</scope>
</reference>
<dbReference type="AlphaFoldDB" id="A0A7R9GET8"/>
<dbReference type="PROSITE" id="PS51257">
    <property type="entry name" value="PROKAR_LIPOPROTEIN"/>
    <property type="match status" value="1"/>
</dbReference>
<dbReference type="EMBL" id="OA883850">
    <property type="protein sequence ID" value="CAD7279838.1"/>
    <property type="molecule type" value="Genomic_DNA"/>
</dbReference>
<feature type="compositionally biased region" description="Basic residues" evidence="1">
    <location>
        <begin position="60"/>
        <end position="75"/>
    </location>
</feature>